<dbReference type="AlphaFoldDB" id="Q3ATW9"/>
<dbReference type="KEGG" id="cch:Cag_0280"/>
<dbReference type="SUPFAM" id="SSF88723">
    <property type="entry name" value="PIN domain-like"/>
    <property type="match status" value="1"/>
</dbReference>
<dbReference type="InterPro" id="IPR041705">
    <property type="entry name" value="PIN_Sll0205"/>
</dbReference>
<organism evidence="2">
    <name type="scientific">Chlorobium chlorochromatii (strain CaD3)</name>
    <dbReference type="NCBI Taxonomy" id="340177"/>
    <lineage>
        <taxon>Bacteria</taxon>
        <taxon>Pseudomonadati</taxon>
        <taxon>Chlorobiota</taxon>
        <taxon>Chlorobiia</taxon>
        <taxon>Chlorobiales</taxon>
        <taxon>Chlorobiaceae</taxon>
        <taxon>Chlorobium/Pelodictyon group</taxon>
        <taxon>Chlorobium</taxon>
    </lineage>
</organism>
<dbReference type="OrthoDB" id="9798990at2"/>
<feature type="domain" description="PIN" evidence="1">
    <location>
        <begin position="3"/>
        <end position="121"/>
    </location>
</feature>
<dbReference type="PANTHER" id="PTHR36173">
    <property type="entry name" value="RIBONUCLEASE VAPC16-RELATED"/>
    <property type="match status" value="1"/>
</dbReference>
<dbReference type="HOGENOM" id="CLU_129890_0_1_10"/>
<protein>
    <recommendedName>
        <fullName evidence="1">PIN domain-containing protein</fullName>
    </recommendedName>
</protein>
<evidence type="ECO:0000313" key="2">
    <source>
        <dbReference type="EMBL" id="ABB27556.1"/>
    </source>
</evidence>
<accession>Q3ATW9</accession>
<reference evidence="2" key="1">
    <citation type="submission" date="2005-08" db="EMBL/GenBank/DDBJ databases">
        <title>Complete sequence of Chlorobium chlorochromatii CaD3.</title>
        <authorList>
            <person name="Copeland A."/>
            <person name="Lucas S."/>
            <person name="Lapidus A."/>
            <person name="Barry K."/>
            <person name="Detter J.C."/>
            <person name="Glavina T."/>
            <person name="Hammon N."/>
            <person name="Israni S."/>
            <person name="Pitluck S."/>
            <person name="Bryant D."/>
            <person name="Schmutz J."/>
            <person name="Larimer F."/>
            <person name="Land M."/>
            <person name="Kyrpides N."/>
            <person name="Ivanova N."/>
            <person name="Richardson P."/>
        </authorList>
    </citation>
    <scope>NUCLEOTIDE SEQUENCE [LARGE SCALE GENOMIC DNA]</scope>
    <source>
        <strain evidence="2">CaD3</strain>
    </source>
</reference>
<dbReference type="EMBL" id="CP000108">
    <property type="protein sequence ID" value="ABB27556.1"/>
    <property type="molecule type" value="Genomic_DNA"/>
</dbReference>
<proteinExistence type="predicted"/>
<dbReference type="PANTHER" id="PTHR36173:SF2">
    <property type="entry name" value="RIBONUCLEASE VAPC16"/>
    <property type="match status" value="1"/>
</dbReference>
<dbReference type="STRING" id="340177.Cag_0280"/>
<sequence length="128" mass="14887">MDYLIDTHALIWFINGDTQLPDKAQKIIKNIDNKCYISIASIWEIAIKISLDKLDLNGGFDEISKIIVRYDFELLPISIEHIAEIIGLEFHHRDPFDRMIIAQGLVENISIITKDKIFTNYNVKIIWD</sequence>
<dbReference type="eggNOG" id="COG3744">
    <property type="taxonomic scope" value="Bacteria"/>
</dbReference>
<name>Q3ATW9_CHLCH</name>
<dbReference type="InterPro" id="IPR002716">
    <property type="entry name" value="PIN_dom"/>
</dbReference>
<gene>
    <name evidence="2" type="ordered locus">Cag_0280</name>
</gene>
<dbReference type="Pfam" id="PF01850">
    <property type="entry name" value="PIN"/>
    <property type="match status" value="1"/>
</dbReference>
<dbReference type="InterPro" id="IPR029060">
    <property type="entry name" value="PIN-like_dom_sf"/>
</dbReference>
<dbReference type="Gene3D" id="3.40.50.1010">
    <property type="entry name" value="5'-nuclease"/>
    <property type="match status" value="1"/>
</dbReference>
<dbReference type="CDD" id="cd09872">
    <property type="entry name" value="PIN_Sll0205-like"/>
    <property type="match status" value="1"/>
</dbReference>
<dbReference type="InterPro" id="IPR052919">
    <property type="entry name" value="TA_system_RNase"/>
</dbReference>
<evidence type="ECO:0000259" key="1">
    <source>
        <dbReference type="Pfam" id="PF01850"/>
    </source>
</evidence>